<dbReference type="Proteomes" id="UP001519460">
    <property type="component" value="Unassembled WGS sequence"/>
</dbReference>
<accession>A0ABD0JJR5</accession>
<dbReference type="InterPro" id="IPR011990">
    <property type="entry name" value="TPR-like_helical_dom_sf"/>
</dbReference>
<name>A0ABD0JJR5_9CAEN</name>
<evidence type="ECO:0000313" key="2">
    <source>
        <dbReference type="Proteomes" id="UP001519460"/>
    </source>
</evidence>
<dbReference type="SUPFAM" id="SSF48452">
    <property type="entry name" value="TPR-like"/>
    <property type="match status" value="1"/>
</dbReference>
<sequence length="206" mass="24309">MQQIQREQDDFQKRLADFPHLFQLECQHLICRKTYQRLKNDLEAARKSGAGFKETEKVRSLNLLAYTLFRLGEKTEALALLDEVLNMEDQHDNIVSLASKASMLWHTPIRRKEANQIVQKLEELRNTDGFHYLQVKAKAEMAADYMRFGHRFTEKAIDLYNKVIPEGREPEVWDWKMGLAKAYRHTMDLQHTPYVAGREAQVFQWL</sequence>
<proteinExistence type="predicted"/>
<keyword evidence="2" id="KW-1185">Reference proteome</keyword>
<reference evidence="1 2" key="1">
    <citation type="journal article" date="2023" name="Sci. Data">
        <title>Genome assembly of the Korean intertidal mud-creeper Batillaria attramentaria.</title>
        <authorList>
            <person name="Patra A.K."/>
            <person name="Ho P.T."/>
            <person name="Jun S."/>
            <person name="Lee S.J."/>
            <person name="Kim Y."/>
            <person name="Won Y.J."/>
        </authorList>
    </citation>
    <scope>NUCLEOTIDE SEQUENCE [LARGE SCALE GENOMIC DNA]</scope>
    <source>
        <strain evidence="1">Wonlab-2016</strain>
    </source>
</reference>
<dbReference type="EMBL" id="JACVVK020000428">
    <property type="protein sequence ID" value="KAK7474707.1"/>
    <property type="molecule type" value="Genomic_DNA"/>
</dbReference>
<comment type="caution">
    <text evidence="1">The sequence shown here is derived from an EMBL/GenBank/DDBJ whole genome shotgun (WGS) entry which is preliminary data.</text>
</comment>
<gene>
    <name evidence="1" type="ORF">BaRGS_00034072</name>
</gene>
<protein>
    <submittedName>
        <fullName evidence="1">Uncharacterized protein</fullName>
    </submittedName>
</protein>
<evidence type="ECO:0000313" key="1">
    <source>
        <dbReference type="EMBL" id="KAK7474707.1"/>
    </source>
</evidence>
<dbReference type="AlphaFoldDB" id="A0ABD0JJR5"/>
<organism evidence="1 2">
    <name type="scientific">Batillaria attramentaria</name>
    <dbReference type="NCBI Taxonomy" id="370345"/>
    <lineage>
        <taxon>Eukaryota</taxon>
        <taxon>Metazoa</taxon>
        <taxon>Spiralia</taxon>
        <taxon>Lophotrochozoa</taxon>
        <taxon>Mollusca</taxon>
        <taxon>Gastropoda</taxon>
        <taxon>Caenogastropoda</taxon>
        <taxon>Sorbeoconcha</taxon>
        <taxon>Cerithioidea</taxon>
        <taxon>Batillariidae</taxon>
        <taxon>Batillaria</taxon>
    </lineage>
</organism>
<dbReference type="Gene3D" id="1.25.40.10">
    <property type="entry name" value="Tetratricopeptide repeat domain"/>
    <property type="match status" value="1"/>
</dbReference>